<evidence type="ECO:0000313" key="2">
    <source>
        <dbReference type="EMBL" id="GMR54782.1"/>
    </source>
</evidence>
<dbReference type="AlphaFoldDB" id="A0AAN5D289"/>
<accession>A0AAN5D289</accession>
<organism evidence="2 3">
    <name type="scientific">Pristionchus mayeri</name>
    <dbReference type="NCBI Taxonomy" id="1317129"/>
    <lineage>
        <taxon>Eukaryota</taxon>
        <taxon>Metazoa</taxon>
        <taxon>Ecdysozoa</taxon>
        <taxon>Nematoda</taxon>
        <taxon>Chromadorea</taxon>
        <taxon>Rhabditida</taxon>
        <taxon>Rhabditina</taxon>
        <taxon>Diplogasteromorpha</taxon>
        <taxon>Diplogasteroidea</taxon>
        <taxon>Neodiplogasteridae</taxon>
        <taxon>Pristionchus</taxon>
    </lineage>
</organism>
<name>A0AAN5D289_9BILA</name>
<dbReference type="Proteomes" id="UP001328107">
    <property type="component" value="Unassembled WGS sequence"/>
</dbReference>
<proteinExistence type="predicted"/>
<dbReference type="Pfam" id="PF00651">
    <property type="entry name" value="BTB"/>
    <property type="match status" value="1"/>
</dbReference>
<reference evidence="3" key="1">
    <citation type="submission" date="2022-10" db="EMBL/GenBank/DDBJ databases">
        <title>Genome assembly of Pristionchus species.</title>
        <authorList>
            <person name="Yoshida K."/>
            <person name="Sommer R.J."/>
        </authorList>
    </citation>
    <scope>NUCLEOTIDE SEQUENCE [LARGE SCALE GENOMIC DNA]</scope>
    <source>
        <strain evidence="3">RS5460</strain>
    </source>
</reference>
<dbReference type="InterPro" id="IPR011333">
    <property type="entry name" value="SKP1/BTB/POZ_sf"/>
</dbReference>
<dbReference type="InterPro" id="IPR000210">
    <property type="entry name" value="BTB/POZ_dom"/>
</dbReference>
<sequence length="128" mass="14754">RAASTRSRAGKEEVEINGVVYEEFRDLLYVIYPGVSKFTDSNVIHILGLADRFQMKGVMDQVESYIIDTPGIKRKLHIADRFRLTKLRDHCLNSFASAQSMIQEFKSPQCADFSDELKLAIYDRIMKF</sequence>
<dbReference type="PANTHER" id="PTHR22744">
    <property type="entry name" value="HELIX LOOP HELIX PROTEIN 21-RELATED"/>
    <property type="match status" value="1"/>
</dbReference>
<dbReference type="PANTHER" id="PTHR22744:SF14">
    <property type="entry name" value="BTB DOMAIN-CONTAINING PROTEIN-RELATED"/>
    <property type="match status" value="1"/>
</dbReference>
<comment type="caution">
    <text evidence="2">The sequence shown here is derived from an EMBL/GenBank/DDBJ whole genome shotgun (WGS) entry which is preliminary data.</text>
</comment>
<protein>
    <recommendedName>
        <fullName evidence="1">BTB domain-containing protein</fullName>
    </recommendedName>
</protein>
<dbReference type="SUPFAM" id="SSF54695">
    <property type="entry name" value="POZ domain"/>
    <property type="match status" value="1"/>
</dbReference>
<dbReference type="EMBL" id="BTRK01000005">
    <property type="protein sequence ID" value="GMR54782.1"/>
    <property type="molecule type" value="Genomic_DNA"/>
</dbReference>
<feature type="domain" description="BTB" evidence="1">
    <location>
        <begin position="9"/>
        <end position="68"/>
    </location>
</feature>
<gene>
    <name evidence="2" type="ORF">PMAYCL1PPCAC_24977</name>
</gene>
<feature type="non-terminal residue" evidence="2">
    <location>
        <position position="1"/>
    </location>
</feature>
<keyword evidence="3" id="KW-1185">Reference proteome</keyword>
<evidence type="ECO:0000259" key="1">
    <source>
        <dbReference type="Pfam" id="PF00651"/>
    </source>
</evidence>
<evidence type="ECO:0000313" key="3">
    <source>
        <dbReference type="Proteomes" id="UP001328107"/>
    </source>
</evidence>
<dbReference type="Gene3D" id="3.30.710.10">
    <property type="entry name" value="Potassium Channel Kv1.1, Chain A"/>
    <property type="match status" value="1"/>
</dbReference>